<dbReference type="EMBL" id="EU522111">
    <property type="protein sequence ID" value="ACD03507.1"/>
    <property type="molecule type" value="Genomic_DNA"/>
</dbReference>
<organismHost>
    <name type="scientific">Musca domestica</name>
    <name type="common">House fly</name>
    <dbReference type="NCBI Taxonomy" id="7370"/>
</organismHost>
<reference evidence="2 3" key="1">
    <citation type="journal article" date="2008" name="Virology">
        <title>Sequence analysis of a non-classified, non-occluded DNA virus that causes salivary gland hypertrophy of Musca domestica, MdSGHV.</title>
        <authorList>
            <person name="Garcia-Maruniak A."/>
            <person name="Maruniak J.E."/>
            <person name="Farmerie W."/>
            <person name="Boucias D.G."/>
        </authorList>
    </citation>
    <scope>NUCLEOTIDE SEQUENCE [LARGE SCALE GENOMIC DNA]</scope>
    <source>
        <strain evidence="3">Isolate Musca domestica/United States/Boucias/-</strain>
    </source>
</reference>
<dbReference type="RefSeq" id="YP_001883376.1">
    <property type="nucleotide sequence ID" value="NC_010671.1"/>
</dbReference>
<feature type="compositionally biased region" description="Acidic residues" evidence="1">
    <location>
        <begin position="80"/>
        <end position="103"/>
    </location>
</feature>
<dbReference type="KEGG" id="vg:6295411"/>
<gene>
    <name evidence="2" type="ORF">MdSGHV048</name>
</gene>
<feature type="compositionally biased region" description="Polar residues" evidence="1">
    <location>
        <begin position="29"/>
        <end position="47"/>
    </location>
</feature>
<name>B2YG25_MHVB</name>
<sequence length="390" mass="42670">MSRNFAFFLFLGICLVASRVVDCQEGTEDQTVNETQGDQSVNENPGDQSVDEAQGDQSVNENPGDQSVYEAQGDQSVNEVPEDQPADDVADPVPDDQPADDVGSESTNSPHEITEPDASGDGQASEDQSAPTEAPGDQSAPTEAPGDQPVDEAPGASENEKKEEEEEPAVVPDGDGSGDVNNDSNHSNSTEVAVEDNSDHVDDQSENNPGGRDEVPTESPPEDTSAPENIEDEKSKYLGDEYNFFMEHCSPSESVNHFGYELLYDFFINVLHIFYSDHALDGYNSNRTIQKYFGRDVYDQVFNDYANAHSLSEPLMSCPENVEEKFKKSINEFIVHALSTLLTIYYYGTVSADDIQRIEETLSAGQQIDSLIDGYGQMSGVLMDLCRKCH</sequence>
<evidence type="ECO:0000313" key="2">
    <source>
        <dbReference type="EMBL" id="ACD03507.1"/>
    </source>
</evidence>
<feature type="region of interest" description="Disordered" evidence="1">
    <location>
        <begin position="27"/>
        <end position="232"/>
    </location>
</feature>
<feature type="compositionally biased region" description="Polar residues" evidence="1">
    <location>
        <begin position="55"/>
        <end position="65"/>
    </location>
</feature>
<evidence type="ECO:0000256" key="1">
    <source>
        <dbReference type="SAM" id="MobiDB-lite"/>
    </source>
</evidence>
<dbReference type="GeneID" id="6295411"/>
<dbReference type="Proteomes" id="UP000011274">
    <property type="component" value="Segment"/>
</dbReference>
<organism evidence="2 3">
    <name type="scientific">Musca hytrovirus</name>
    <name type="common">isolate Musca domestica/United States/Boucias/-</name>
    <name type="synonym">MHV</name>
    <dbReference type="NCBI Taxonomy" id="523909"/>
    <lineage>
        <taxon>Viruses</taxon>
        <taxon>Viruses incertae sedis</taxon>
        <taxon>Naldaviricetes</taxon>
        <taxon>Lefavirales</taxon>
        <taxon>Hytrosaviridae</taxon>
        <taxon>Muscavirus</taxon>
        <taxon>Muscavirus musdomesticae</taxon>
    </lineage>
</organism>
<feature type="compositionally biased region" description="Low complexity" evidence="1">
    <location>
        <begin position="170"/>
        <end position="189"/>
    </location>
</feature>
<protein>
    <submittedName>
        <fullName evidence="2">Uncharacterized protein</fullName>
    </submittedName>
</protein>
<proteinExistence type="predicted"/>
<accession>B2YG25</accession>
<keyword evidence="3" id="KW-1185">Reference proteome</keyword>
<evidence type="ECO:0000313" key="3">
    <source>
        <dbReference type="Proteomes" id="UP000011274"/>
    </source>
</evidence>